<dbReference type="Pfam" id="PF01841">
    <property type="entry name" value="Transglut_core"/>
    <property type="match status" value="1"/>
</dbReference>
<dbReference type="InterPro" id="IPR038765">
    <property type="entry name" value="Papain-like_cys_pep_sf"/>
</dbReference>
<dbReference type="FunFam" id="2.60.40.10:FF:000171">
    <property type="entry name" value="protein-glutamine gamma-glutamyltransferase 6"/>
    <property type="match status" value="1"/>
</dbReference>
<dbReference type="InterPro" id="IPR002931">
    <property type="entry name" value="Transglutaminase-like"/>
</dbReference>
<dbReference type="InterPro" id="IPR013808">
    <property type="entry name" value="Transglutaminase_AS"/>
</dbReference>
<dbReference type="Pfam" id="PF00868">
    <property type="entry name" value="Transglut_N"/>
    <property type="match status" value="1"/>
</dbReference>
<dbReference type="Ensembl" id="ENSLLET00000049609.1">
    <property type="protein sequence ID" value="ENSLLEP00000047737.1"/>
    <property type="gene ID" value="ENSLLEG00000030122.1"/>
</dbReference>
<feature type="active site" evidence="8">
    <location>
        <position position="374"/>
    </location>
</feature>
<dbReference type="InterPro" id="IPR050779">
    <property type="entry name" value="Transglutaminase"/>
</dbReference>
<name>A0A8C5WM02_9ANUR</name>
<feature type="binding site" evidence="9">
    <location>
        <position position="414"/>
    </location>
    <ligand>
        <name>Ca(2+)</name>
        <dbReference type="ChEBI" id="CHEBI:29108"/>
    </ligand>
</feature>
<evidence type="ECO:0000313" key="13">
    <source>
        <dbReference type="Proteomes" id="UP000694569"/>
    </source>
</evidence>
<dbReference type="Proteomes" id="UP000694569">
    <property type="component" value="Unplaced"/>
</dbReference>
<feature type="binding site" evidence="9">
    <location>
        <position position="463"/>
    </location>
    <ligand>
        <name>Ca(2+)</name>
        <dbReference type="ChEBI" id="CHEBI:29108"/>
    </ligand>
</feature>
<dbReference type="AlphaFoldDB" id="A0A8C5WM02"/>
<evidence type="ECO:0000313" key="12">
    <source>
        <dbReference type="Ensembl" id="ENSLLEP00000047737.1"/>
    </source>
</evidence>
<dbReference type="Pfam" id="PF00927">
    <property type="entry name" value="Transglut_C"/>
    <property type="match status" value="2"/>
</dbReference>
<dbReference type="GO" id="GO:0046872">
    <property type="term" value="F:metal ion binding"/>
    <property type="evidence" value="ECO:0007669"/>
    <property type="project" value="UniProtKB-KW"/>
</dbReference>
<feature type="compositionally biased region" description="Basic residues" evidence="10">
    <location>
        <begin position="485"/>
        <end position="502"/>
    </location>
</feature>
<evidence type="ECO:0000256" key="6">
    <source>
        <dbReference type="ARBA" id="ARBA00024222"/>
    </source>
</evidence>
<evidence type="ECO:0000259" key="11">
    <source>
        <dbReference type="SMART" id="SM00460"/>
    </source>
</evidence>
<dbReference type="OrthoDB" id="437511at2759"/>
<comment type="catalytic activity">
    <reaction evidence="7">
        <text>L-glutaminyl-[protein] + L-lysyl-[protein] = [protein]-L-lysyl-N(6)-5-L-glutamyl-[protein] + NH4(+)</text>
        <dbReference type="Rhea" id="RHEA:54816"/>
        <dbReference type="Rhea" id="RHEA-COMP:9752"/>
        <dbReference type="Rhea" id="RHEA-COMP:10207"/>
        <dbReference type="Rhea" id="RHEA-COMP:14005"/>
        <dbReference type="ChEBI" id="CHEBI:28938"/>
        <dbReference type="ChEBI" id="CHEBI:29969"/>
        <dbReference type="ChEBI" id="CHEBI:30011"/>
        <dbReference type="ChEBI" id="CHEBI:138370"/>
        <dbReference type="EC" id="2.3.2.13"/>
    </reaction>
</comment>
<dbReference type="InterPro" id="IPR013783">
    <property type="entry name" value="Ig-like_fold"/>
</dbReference>
<evidence type="ECO:0000256" key="7">
    <source>
        <dbReference type="ARBA" id="ARBA00051843"/>
    </source>
</evidence>
<protein>
    <recommendedName>
        <fullName evidence="6">protein-glutamine gamma-glutamyltransferase</fullName>
        <ecNumber evidence="6">2.3.2.13</ecNumber>
    </recommendedName>
</protein>
<dbReference type="SUPFAM" id="SSF81296">
    <property type="entry name" value="E set domains"/>
    <property type="match status" value="1"/>
</dbReference>
<feature type="region of interest" description="Disordered" evidence="10">
    <location>
        <begin position="483"/>
        <end position="515"/>
    </location>
</feature>
<proteinExistence type="inferred from homology"/>
<evidence type="ECO:0000256" key="8">
    <source>
        <dbReference type="PIRSR" id="PIRSR000459-1"/>
    </source>
</evidence>
<keyword evidence="3 9" id="KW-0479">Metal-binding</keyword>
<dbReference type="SMART" id="SM00460">
    <property type="entry name" value="TGc"/>
    <property type="match status" value="1"/>
</dbReference>
<dbReference type="FunFam" id="2.60.40.10:FF:000090">
    <property type="entry name" value="Protein-glutamine gamma-glutamyltransferase 2"/>
    <property type="match status" value="1"/>
</dbReference>
<evidence type="ECO:0000256" key="4">
    <source>
        <dbReference type="ARBA" id="ARBA00022837"/>
    </source>
</evidence>
<dbReference type="FunFam" id="2.60.40.10:FF:002682">
    <property type="entry name" value="Transglutaminase 3, gene 1"/>
    <property type="match status" value="1"/>
</dbReference>
<feature type="domain" description="Transglutaminase-like" evidence="11">
    <location>
        <begin position="287"/>
        <end position="377"/>
    </location>
</feature>
<evidence type="ECO:0000256" key="2">
    <source>
        <dbReference type="ARBA" id="ARBA00022679"/>
    </source>
</evidence>
<reference evidence="12" key="2">
    <citation type="submission" date="2025-09" db="UniProtKB">
        <authorList>
            <consortium name="Ensembl"/>
        </authorList>
    </citation>
    <scope>IDENTIFICATION</scope>
</reference>
<evidence type="ECO:0000256" key="9">
    <source>
        <dbReference type="PIRSR" id="PIRSR000459-2"/>
    </source>
</evidence>
<dbReference type="GO" id="GO:0003810">
    <property type="term" value="F:protein-glutamine gamma-glutamyltransferase activity"/>
    <property type="evidence" value="ECO:0007669"/>
    <property type="project" value="UniProtKB-EC"/>
</dbReference>
<keyword evidence="2" id="KW-0808">Transferase</keyword>
<keyword evidence="5" id="KW-0012">Acyltransferase</keyword>
<feature type="active site" evidence="8">
    <location>
        <position position="351"/>
    </location>
</feature>
<feature type="binding site" evidence="9">
    <location>
        <position position="416"/>
    </location>
    <ligand>
        <name>Ca(2+)</name>
        <dbReference type="ChEBI" id="CHEBI:29108"/>
    </ligand>
</feature>
<dbReference type="GeneTree" id="ENSGT01050000244866"/>
<dbReference type="FunFam" id="3.90.260.10:FF:000001">
    <property type="entry name" value="Protein-glutamine gamma-glutamyltransferase 2"/>
    <property type="match status" value="1"/>
</dbReference>
<dbReference type="InterPro" id="IPR036238">
    <property type="entry name" value="Transglutaminase_C_sf"/>
</dbReference>
<sequence>MGFTALIKCLQPTKEAAALPRALKLKKFNMEESLNMGEHRTDHFHTTDLVLRRGQSFKMNLNFNRPLQKGDRVEFVASTGPDPQASDHTKAVFQLSKSKSGDSWTADPDPDSSGLEDMRVNITSPANAVIGRYKLQMQIPSNKKKAQTKLKGFVLLFNPWATDDAVYMEDENERQEYVLNDSGLTYYGVEDYINEEGWIFGQFEEDILDICLTILDKSLQYRKDPVLDCSKRNDPCYVGRVLTAMINSLDDEGVLLGGWSGDFEDGVHPLDWIGSVDILRAWKKQGYKPVKYGQCWVFAGVLCTVLRALGFPTRLITNFASAHDKEGNLSIDTIYTSKGKNISEDSMWNFHCWNESWFTRPDLGEDFGGWQVLDSTPQEISSGLYCCGPTSVHAIKEGDVDLDYDGPFVFSEVNADRCTWVYYDKDVKEKVYTDSKTVGQNISTKAVGSDDRVDITENYKYAEGTDKERAVYQKATEKLAEMGKLKKKPIGRRGKRSPKKRKNDSSDMDELNYEEPSKPVISGKFKLDAEPKFKEDINLTLILNNSSKESETVKIKLSSSSIEYTGKPRNEIYKDEASCTVEPSKETKISINIPAANYKDKLTKDHLIEVVALCELKTKKKILIRKVVVIGKPPIRITVFGFAMVDEPFELDISFTNPLSAPLTDGVLVLGGSGLIKKTIKKRIPKLDAKETGKIAFEITPYRSGAKQLVVDLISKKFPPIKARRMINVGDGTEEEMEMGENAIMLE</sequence>
<dbReference type="InterPro" id="IPR023608">
    <property type="entry name" value="Transglutaminase_animal"/>
</dbReference>
<organism evidence="12 13">
    <name type="scientific">Leptobrachium leishanense</name>
    <name type="common">Leishan spiny toad</name>
    <dbReference type="NCBI Taxonomy" id="445787"/>
    <lineage>
        <taxon>Eukaryota</taxon>
        <taxon>Metazoa</taxon>
        <taxon>Chordata</taxon>
        <taxon>Craniata</taxon>
        <taxon>Vertebrata</taxon>
        <taxon>Euteleostomi</taxon>
        <taxon>Amphibia</taxon>
        <taxon>Batrachia</taxon>
        <taxon>Anura</taxon>
        <taxon>Pelobatoidea</taxon>
        <taxon>Megophryidae</taxon>
        <taxon>Leptobrachium</taxon>
    </lineage>
</organism>
<evidence type="ECO:0000256" key="1">
    <source>
        <dbReference type="ARBA" id="ARBA00005968"/>
    </source>
</evidence>
<dbReference type="Gene3D" id="3.90.260.10">
    <property type="entry name" value="Transglutaminase-like"/>
    <property type="match status" value="1"/>
</dbReference>
<dbReference type="InterPro" id="IPR014756">
    <property type="entry name" value="Ig_E-set"/>
</dbReference>
<feature type="active site" evidence="8">
    <location>
        <position position="295"/>
    </location>
</feature>
<dbReference type="SUPFAM" id="SSF49309">
    <property type="entry name" value="Transglutaminase, two C-terminal domains"/>
    <property type="match status" value="2"/>
</dbReference>
<evidence type="ECO:0000256" key="10">
    <source>
        <dbReference type="SAM" id="MobiDB-lite"/>
    </source>
</evidence>
<dbReference type="InterPro" id="IPR001102">
    <property type="entry name" value="Transglutaminase_N"/>
</dbReference>
<dbReference type="InterPro" id="IPR008958">
    <property type="entry name" value="Transglutaminase_C"/>
</dbReference>
<dbReference type="PIRSF" id="PIRSF000459">
    <property type="entry name" value="TGM_EBP42"/>
    <property type="match status" value="1"/>
</dbReference>
<accession>A0A8C5WM02</accession>
<dbReference type="Gene3D" id="2.60.40.10">
    <property type="entry name" value="Immunoglobulins"/>
    <property type="match status" value="3"/>
</dbReference>
<dbReference type="EC" id="2.3.2.13" evidence="6"/>
<dbReference type="InterPro" id="IPR036985">
    <property type="entry name" value="Transglutaminase-like_sf"/>
</dbReference>
<comment type="similarity">
    <text evidence="1">Belongs to the transglutaminase superfamily. Transglutaminase family.</text>
</comment>
<feature type="region of interest" description="Disordered" evidence="10">
    <location>
        <begin position="96"/>
        <end position="117"/>
    </location>
</feature>
<evidence type="ECO:0000256" key="5">
    <source>
        <dbReference type="ARBA" id="ARBA00023315"/>
    </source>
</evidence>
<keyword evidence="13" id="KW-1185">Reference proteome</keyword>
<feature type="binding site" evidence="9">
    <location>
        <position position="468"/>
    </location>
    <ligand>
        <name>Ca(2+)</name>
        <dbReference type="ChEBI" id="CHEBI:29108"/>
    </ligand>
</feature>
<keyword evidence="4 9" id="KW-0106">Calcium</keyword>
<dbReference type="PANTHER" id="PTHR11590">
    <property type="entry name" value="PROTEIN-GLUTAMINE GAMMA-GLUTAMYLTRANSFERASE"/>
    <property type="match status" value="1"/>
</dbReference>
<dbReference type="SUPFAM" id="SSF54001">
    <property type="entry name" value="Cysteine proteinases"/>
    <property type="match status" value="1"/>
</dbReference>
<evidence type="ECO:0000256" key="3">
    <source>
        <dbReference type="ARBA" id="ARBA00022723"/>
    </source>
</evidence>
<comment type="cofactor">
    <cofactor evidence="9">
        <name>Ca(2+)</name>
        <dbReference type="ChEBI" id="CHEBI:29108"/>
    </cofactor>
    <text evidence="9">Binds 1 Ca(2+) ion per subunit.</text>
</comment>
<dbReference type="PANTHER" id="PTHR11590:SF50">
    <property type="entry name" value="PROTEIN-GLUTAMINE GAMMA-GLUTAMYLTRANSFERASE 6"/>
    <property type="match status" value="1"/>
</dbReference>
<dbReference type="PROSITE" id="PS00547">
    <property type="entry name" value="TRANSGLUTAMINASES"/>
    <property type="match status" value="1"/>
</dbReference>
<reference evidence="12" key="1">
    <citation type="submission" date="2025-08" db="UniProtKB">
        <authorList>
            <consortium name="Ensembl"/>
        </authorList>
    </citation>
    <scope>IDENTIFICATION</scope>
</reference>